<evidence type="ECO:0000256" key="1">
    <source>
        <dbReference type="ARBA" id="ARBA00022649"/>
    </source>
</evidence>
<dbReference type="InterPro" id="IPR008201">
    <property type="entry name" value="HepT-like"/>
</dbReference>
<dbReference type="AlphaFoldDB" id="A0A096BJB2"/>
<dbReference type="EMBL" id="AZTB01000010">
    <property type="protein sequence ID" value="KGG80952.1"/>
    <property type="molecule type" value="Genomic_DNA"/>
</dbReference>
<dbReference type="GO" id="GO:0004540">
    <property type="term" value="F:RNA nuclease activity"/>
    <property type="evidence" value="ECO:0007669"/>
    <property type="project" value="InterPro"/>
</dbReference>
<keyword evidence="2" id="KW-0540">Nuclease</keyword>
<dbReference type="RefSeq" id="WP_035162401.1">
    <property type="nucleotide sequence ID" value="NZ_AZTB01000010.1"/>
</dbReference>
<dbReference type="InterPro" id="IPR052379">
    <property type="entry name" value="Type_VII_TA_RNase"/>
</dbReference>
<accession>A0A096BJB2</accession>
<dbReference type="PANTHER" id="PTHR33397">
    <property type="entry name" value="UPF0331 PROTEIN YUTE"/>
    <property type="match status" value="1"/>
</dbReference>
<dbReference type="PANTHER" id="PTHR33397:SF3">
    <property type="entry name" value="MRNA NUCLEASE HEPT"/>
    <property type="match status" value="1"/>
</dbReference>
<protein>
    <recommendedName>
        <fullName evidence="7">DUF86 domain-containing protein</fullName>
    </recommendedName>
</protein>
<reference evidence="5 6" key="1">
    <citation type="submission" date="2013-12" db="EMBL/GenBank/DDBJ databases">
        <title>Draft genome sequence of Caloranaerobacter sp. H53214.</title>
        <authorList>
            <person name="Jiang L.J."/>
            <person name="Shao Z.Z."/>
            <person name="Long M.N."/>
        </authorList>
    </citation>
    <scope>NUCLEOTIDE SEQUENCE [LARGE SCALE GENOMIC DNA]</scope>
    <source>
        <strain evidence="5 6">H53214</strain>
    </source>
</reference>
<sequence>MIEMIKKELDILEKYTEILSVAYTYDEEAFIHEPLIYGGAERFIILGLKSIVDVCRMVIDYCNFKRTDDYREMIRTLEYKKVYPSWLSESLVKNIKYIFTLKYDYLKYMNKKELYTLLEEIIRDFRHFKKYVLEYIV</sequence>
<name>A0A096BJB2_9FIRM</name>
<keyword evidence="1" id="KW-1277">Toxin-antitoxin system</keyword>
<dbReference type="Pfam" id="PF01934">
    <property type="entry name" value="HepT-like"/>
    <property type="match status" value="1"/>
</dbReference>
<dbReference type="GO" id="GO:0016787">
    <property type="term" value="F:hydrolase activity"/>
    <property type="evidence" value="ECO:0007669"/>
    <property type="project" value="UniProtKB-KW"/>
</dbReference>
<organism evidence="5 6">
    <name type="scientific">Caloranaerobacter azorensis H53214</name>
    <dbReference type="NCBI Taxonomy" id="1156417"/>
    <lineage>
        <taxon>Bacteria</taxon>
        <taxon>Bacillati</taxon>
        <taxon>Bacillota</taxon>
        <taxon>Tissierellia</taxon>
        <taxon>Tissierellales</taxon>
        <taxon>Thermohalobacteraceae</taxon>
        <taxon>Caloranaerobacter</taxon>
    </lineage>
</organism>
<evidence type="ECO:0000256" key="4">
    <source>
        <dbReference type="ARBA" id="ARBA00024207"/>
    </source>
</evidence>
<evidence type="ECO:0008006" key="7">
    <source>
        <dbReference type="Google" id="ProtNLM"/>
    </source>
</evidence>
<keyword evidence="3" id="KW-0378">Hydrolase</keyword>
<comment type="similarity">
    <text evidence="4">Belongs to the HepT RNase toxin family.</text>
</comment>
<dbReference type="GO" id="GO:0110001">
    <property type="term" value="C:toxin-antitoxin complex"/>
    <property type="evidence" value="ECO:0007669"/>
    <property type="project" value="InterPro"/>
</dbReference>
<comment type="caution">
    <text evidence="5">The sequence shown here is derived from an EMBL/GenBank/DDBJ whole genome shotgun (WGS) entry which is preliminary data.</text>
</comment>
<dbReference type="Proteomes" id="UP000029622">
    <property type="component" value="Unassembled WGS sequence"/>
</dbReference>
<dbReference type="InterPro" id="IPR037038">
    <property type="entry name" value="HepT-like_sf"/>
</dbReference>
<evidence type="ECO:0000313" key="5">
    <source>
        <dbReference type="EMBL" id="KGG80952.1"/>
    </source>
</evidence>
<proteinExistence type="inferred from homology"/>
<dbReference type="Gene3D" id="1.20.120.580">
    <property type="entry name" value="bsu32300-like"/>
    <property type="match status" value="1"/>
</dbReference>
<evidence type="ECO:0000313" key="6">
    <source>
        <dbReference type="Proteomes" id="UP000029622"/>
    </source>
</evidence>
<gene>
    <name evidence="5" type="ORF">Y919_03340</name>
</gene>
<evidence type="ECO:0000256" key="3">
    <source>
        <dbReference type="ARBA" id="ARBA00022801"/>
    </source>
</evidence>
<evidence type="ECO:0000256" key="2">
    <source>
        <dbReference type="ARBA" id="ARBA00022722"/>
    </source>
</evidence>